<dbReference type="RefSeq" id="WP_229957436.1">
    <property type="nucleotide sequence ID" value="NZ_JAJJWI010000001.1"/>
</dbReference>
<dbReference type="InterPro" id="IPR010662">
    <property type="entry name" value="RBBP9/YdeN"/>
</dbReference>
<dbReference type="GO" id="GO:0016787">
    <property type="term" value="F:hydrolase activity"/>
    <property type="evidence" value="ECO:0007669"/>
    <property type="project" value="UniProtKB-KW"/>
</dbReference>
<evidence type="ECO:0000313" key="2">
    <source>
        <dbReference type="Proteomes" id="UP001597369"/>
    </source>
</evidence>
<name>A0ABW4X259_9BACT</name>
<comment type="caution">
    <text evidence="1">The sequence shown here is derived from an EMBL/GenBank/DDBJ whole genome shotgun (WGS) entry which is preliminary data.</text>
</comment>
<organism evidence="1 2">
    <name type="scientific">Pontibacter silvestris</name>
    <dbReference type="NCBI Taxonomy" id="2305183"/>
    <lineage>
        <taxon>Bacteria</taxon>
        <taxon>Pseudomonadati</taxon>
        <taxon>Bacteroidota</taxon>
        <taxon>Cytophagia</taxon>
        <taxon>Cytophagales</taxon>
        <taxon>Hymenobacteraceae</taxon>
        <taxon>Pontibacter</taxon>
    </lineage>
</organism>
<keyword evidence="2" id="KW-1185">Reference proteome</keyword>
<dbReference type="Proteomes" id="UP001597369">
    <property type="component" value="Unassembled WGS sequence"/>
</dbReference>
<sequence>MIAKVLILPGLGSSGPEHWQSLWEARNPMFKRVEQENWDAPNCKDWVRKLQEEVQQFTEDIVLVAHSLACITVVHWARQYPRSIKGVLLVAPPDVEREDFPNEVTGFSPIPLVKLPFKSVVVASTNDEYVSIERARFFSENWGSEFINVGALGHINSASGLSDWKEGQELLQKLL</sequence>
<dbReference type="InterPro" id="IPR029058">
    <property type="entry name" value="AB_hydrolase_fold"/>
</dbReference>
<keyword evidence="1" id="KW-0378">Hydrolase</keyword>
<reference evidence="2" key="1">
    <citation type="journal article" date="2019" name="Int. J. Syst. Evol. Microbiol.">
        <title>The Global Catalogue of Microorganisms (GCM) 10K type strain sequencing project: providing services to taxonomists for standard genome sequencing and annotation.</title>
        <authorList>
            <consortium name="The Broad Institute Genomics Platform"/>
            <consortium name="The Broad Institute Genome Sequencing Center for Infectious Disease"/>
            <person name="Wu L."/>
            <person name="Ma J."/>
        </authorList>
    </citation>
    <scope>NUCLEOTIDE SEQUENCE [LARGE SCALE GENOMIC DNA]</scope>
    <source>
        <strain evidence="2">JCM 16545</strain>
    </source>
</reference>
<protein>
    <submittedName>
        <fullName evidence="1">RBBP9/YdeN family alpha/beta hydrolase</fullName>
    </submittedName>
</protein>
<gene>
    <name evidence="1" type="ORF">ACFSKU_19360</name>
</gene>
<dbReference type="Pfam" id="PF06821">
    <property type="entry name" value="Ser_hydrolase"/>
    <property type="match status" value="1"/>
</dbReference>
<evidence type="ECO:0000313" key="1">
    <source>
        <dbReference type="EMBL" id="MFD2069053.1"/>
    </source>
</evidence>
<proteinExistence type="predicted"/>
<dbReference type="EMBL" id="JBHUHV010000058">
    <property type="protein sequence ID" value="MFD2069053.1"/>
    <property type="molecule type" value="Genomic_DNA"/>
</dbReference>
<dbReference type="Gene3D" id="3.40.50.1820">
    <property type="entry name" value="alpha/beta hydrolase"/>
    <property type="match status" value="1"/>
</dbReference>
<accession>A0ABW4X259</accession>
<dbReference type="SUPFAM" id="SSF53474">
    <property type="entry name" value="alpha/beta-Hydrolases"/>
    <property type="match status" value="1"/>
</dbReference>